<keyword evidence="1" id="KW-1133">Transmembrane helix</keyword>
<feature type="transmembrane region" description="Helical" evidence="1">
    <location>
        <begin position="24"/>
        <end position="48"/>
    </location>
</feature>
<comment type="caution">
    <text evidence="2">The sequence shown here is derived from an EMBL/GenBank/DDBJ whole genome shotgun (WGS) entry which is preliminary data.</text>
</comment>
<evidence type="ECO:0000256" key="1">
    <source>
        <dbReference type="SAM" id="Phobius"/>
    </source>
</evidence>
<gene>
    <name evidence="2" type="ORF">PLEPLA_LOCUS44501</name>
</gene>
<accession>A0A9N7VTP8</accession>
<dbReference type="AlphaFoldDB" id="A0A9N7VTP8"/>
<reference evidence="2" key="1">
    <citation type="submission" date="2020-03" db="EMBL/GenBank/DDBJ databases">
        <authorList>
            <person name="Weist P."/>
        </authorList>
    </citation>
    <scope>NUCLEOTIDE SEQUENCE</scope>
</reference>
<keyword evidence="3" id="KW-1185">Reference proteome</keyword>
<evidence type="ECO:0000313" key="2">
    <source>
        <dbReference type="EMBL" id="CAB1456709.1"/>
    </source>
</evidence>
<keyword evidence="1" id="KW-0812">Transmembrane</keyword>
<name>A0A9N7VTP8_PLEPL</name>
<sequence length="120" mass="13120">MAPEAAAIHEQNSVNDDGVPPPSYITNIIITTSTTIILIIITSAGHVLRRERAIKVCSRGRLPARRFTRSPQPDLRADDAEMRDRADRRVFGEEAKMLLPPLELPLPLPLSAAAGCRASL</sequence>
<proteinExistence type="predicted"/>
<dbReference type="EMBL" id="CADEAL010004308">
    <property type="protein sequence ID" value="CAB1456709.1"/>
    <property type="molecule type" value="Genomic_DNA"/>
</dbReference>
<organism evidence="2 3">
    <name type="scientific">Pleuronectes platessa</name>
    <name type="common">European plaice</name>
    <dbReference type="NCBI Taxonomy" id="8262"/>
    <lineage>
        <taxon>Eukaryota</taxon>
        <taxon>Metazoa</taxon>
        <taxon>Chordata</taxon>
        <taxon>Craniata</taxon>
        <taxon>Vertebrata</taxon>
        <taxon>Euteleostomi</taxon>
        <taxon>Actinopterygii</taxon>
        <taxon>Neopterygii</taxon>
        <taxon>Teleostei</taxon>
        <taxon>Neoteleostei</taxon>
        <taxon>Acanthomorphata</taxon>
        <taxon>Carangaria</taxon>
        <taxon>Pleuronectiformes</taxon>
        <taxon>Pleuronectoidei</taxon>
        <taxon>Pleuronectidae</taxon>
        <taxon>Pleuronectes</taxon>
    </lineage>
</organism>
<protein>
    <submittedName>
        <fullName evidence="2">Uncharacterized protein</fullName>
    </submittedName>
</protein>
<evidence type="ECO:0000313" key="3">
    <source>
        <dbReference type="Proteomes" id="UP001153269"/>
    </source>
</evidence>
<keyword evidence="1" id="KW-0472">Membrane</keyword>
<dbReference type="Proteomes" id="UP001153269">
    <property type="component" value="Unassembled WGS sequence"/>
</dbReference>